<feature type="transmembrane region" description="Helical" evidence="12">
    <location>
        <begin position="145"/>
        <end position="167"/>
    </location>
</feature>
<keyword evidence="7" id="KW-0915">Sodium</keyword>
<feature type="transmembrane region" description="Helical" evidence="12">
    <location>
        <begin position="229"/>
        <end position="247"/>
    </location>
</feature>
<evidence type="ECO:0000256" key="4">
    <source>
        <dbReference type="ARBA" id="ARBA00022475"/>
    </source>
</evidence>
<feature type="transmembrane region" description="Helical" evidence="12">
    <location>
        <begin position="402"/>
        <end position="424"/>
    </location>
</feature>
<dbReference type="CDD" id="cd11495">
    <property type="entry name" value="SLC5sbd_NIS-like_u3"/>
    <property type="match status" value="1"/>
</dbReference>
<evidence type="ECO:0000313" key="14">
    <source>
        <dbReference type="Proteomes" id="UP001500936"/>
    </source>
</evidence>
<proteinExistence type="inferred from homology"/>
<feature type="transmembrane region" description="Helical" evidence="12">
    <location>
        <begin position="431"/>
        <end position="453"/>
    </location>
</feature>
<keyword evidence="8" id="KW-0406">Ion transport</keyword>
<keyword evidence="4" id="KW-1003">Cell membrane</keyword>
<evidence type="ECO:0000256" key="7">
    <source>
        <dbReference type="ARBA" id="ARBA00023053"/>
    </source>
</evidence>
<feature type="transmembrane region" description="Helical" evidence="12">
    <location>
        <begin position="74"/>
        <end position="96"/>
    </location>
</feature>
<sequence>MQPIDLIVFLLYMGGVTLLGSSFYKTNTSSEAFTLGNHSFPAWVVTMSIFATFVSSISFLALPGNAYLTNWNAFVFSLSLPIASFVAVTFFVPLYRKINSPSAYTYLEMRFGLWARVYVSACYLLTQVMRVGTILYLLALPLNAMFGWDIVTIIAVTGLTVMAYSLLGGIQAVMWTDAIQGIVLISGAILCLLYIWFSMPEGPGQVFAIAQENNKFSLGSFGLSLSEPTFWVVLIYGIFINLQNFGIDQNYVQRYMASKSDREAKRSAFQGGLLYLPVSLLFFLIGTSLFAYYTAFPAELPTALREAGMSDRVFPYFIVYKLPAGLTGLLIASIFAAGMSTVSTSINSSSTVILIDYYQRFRRKAVSEKDSMRVLYGASLVISILGILIGIAMINVKSALDAWWKLASVFSGGMLGIFLLGAFVEKINVRGAIIGVVLGLLLILWMSISPLVWTEGAAKAWASPFHSYLTIVFGTVTIFLTGFLATLLVTGKRARRYEAVGEGR</sequence>
<evidence type="ECO:0000256" key="10">
    <source>
        <dbReference type="ARBA" id="ARBA00023201"/>
    </source>
</evidence>
<evidence type="ECO:0000256" key="5">
    <source>
        <dbReference type="ARBA" id="ARBA00022692"/>
    </source>
</evidence>
<feature type="transmembrane region" description="Helical" evidence="12">
    <location>
        <begin position="179"/>
        <end position="197"/>
    </location>
</feature>
<comment type="similarity">
    <text evidence="2 11">Belongs to the sodium:solute symporter (SSF) (TC 2.A.21) family.</text>
</comment>
<dbReference type="NCBIfam" id="TIGR00813">
    <property type="entry name" value="sss"/>
    <property type="match status" value="1"/>
</dbReference>
<reference evidence="14" key="1">
    <citation type="journal article" date="2019" name="Int. J. Syst. Evol. Microbiol.">
        <title>The Global Catalogue of Microorganisms (GCM) 10K type strain sequencing project: providing services to taxonomists for standard genome sequencing and annotation.</title>
        <authorList>
            <consortium name="The Broad Institute Genomics Platform"/>
            <consortium name="The Broad Institute Genome Sequencing Center for Infectious Disease"/>
            <person name="Wu L."/>
            <person name="Ma J."/>
        </authorList>
    </citation>
    <scope>NUCLEOTIDE SEQUENCE [LARGE SCALE GENOMIC DNA]</scope>
    <source>
        <strain evidence="14">JCM 17925</strain>
    </source>
</reference>
<keyword evidence="10" id="KW-0739">Sodium transport</keyword>
<feature type="transmembrane region" description="Helical" evidence="12">
    <location>
        <begin position="313"/>
        <end position="337"/>
    </location>
</feature>
<dbReference type="Proteomes" id="UP001500936">
    <property type="component" value="Unassembled WGS sequence"/>
</dbReference>
<dbReference type="PANTHER" id="PTHR42985">
    <property type="entry name" value="SODIUM-COUPLED MONOCARBOXYLATE TRANSPORTER"/>
    <property type="match status" value="1"/>
</dbReference>
<keyword evidence="6 12" id="KW-1133">Transmembrane helix</keyword>
<evidence type="ECO:0000256" key="6">
    <source>
        <dbReference type="ARBA" id="ARBA00022989"/>
    </source>
</evidence>
<comment type="subcellular location">
    <subcellularLocation>
        <location evidence="1">Cell membrane</location>
        <topology evidence="1">Multi-pass membrane protein</topology>
    </subcellularLocation>
</comment>
<accession>A0ABP8KWP7</accession>
<protein>
    <submittedName>
        <fullName evidence="13">Sodium:solute symporter</fullName>
    </submittedName>
</protein>
<organism evidence="13 14">
    <name type="scientific">Nibrella viscosa</name>
    <dbReference type="NCBI Taxonomy" id="1084524"/>
    <lineage>
        <taxon>Bacteria</taxon>
        <taxon>Pseudomonadati</taxon>
        <taxon>Bacteroidota</taxon>
        <taxon>Cytophagia</taxon>
        <taxon>Cytophagales</taxon>
        <taxon>Spirosomataceae</taxon>
        <taxon>Nibrella</taxon>
    </lineage>
</organism>
<keyword evidence="3" id="KW-0813">Transport</keyword>
<dbReference type="Gene3D" id="1.20.1730.10">
    <property type="entry name" value="Sodium/glucose cotransporter"/>
    <property type="match status" value="1"/>
</dbReference>
<dbReference type="Pfam" id="PF00474">
    <property type="entry name" value="SSF"/>
    <property type="match status" value="1"/>
</dbReference>
<feature type="transmembrane region" description="Helical" evidence="12">
    <location>
        <begin position="6"/>
        <end position="24"/>
    </location>
</feature>
<keyword evidence="5 12" id="KW-0812">Transmembrane</keyword>
<keyword evidence="9 12" id="KW-0472">Membrane</keyword>
<evidence type="ECO:0000256" key="11">
    <source>
        <dbReference type="RuleBase" id="RU362091"/>
    </source>
</evidence>
<evidence type="ECO:0000256" key="12">
    <source>
        <dbReference type="SAM" id="Phobius"/>
    </source>
</evidence>
<evidence type="ECO:0000256" key="2">
    <source>
        <dbReference type="ARBA" id="ARBA00006434"/>
    </source>
</evidence>
<evidence type="ECO:0000256" key="1">
    <source>
        <dbReference type="ARBA" id="ARBA00004651"/>
    </source>
</evidence>
<comment type="caution">
    <text evidence="13">The sequence shown here is derived from an EMBL/GenBank/DDBJ whole genome shotgun (WGS) entry which is preliminary data.</text>
</comment>
<feature type="transmembrane region" description="Helical" evidence="12">
    <location>
        <begin position="268"/>
        <end position="293"/>
    </location>
</feature>
<evidence type="ECO:0000313" key="13">
    <source>
        <dbReference type="EMBL" id="GAA4418039.1"/>
    </source>
</evidence>
<dbReference type="PANTHER" id="PTHR42985:SF32">
    <property type="entry name" value="SODIUM IODIDE SYMPORTER"/>
    <property type="match status" value="1"/>
</dbReference>
<dbReference type="EMBL" id="BAABHB010000016">
    <property type="protein sequence ID" value="GAA4418039.1"/>
    <property type="molecule type" value="Genomic_DNA"/>
</dbReference>
<gene>
    <name evidence="13" type="ORF">GCM10023187_51030</name>
</gene>
<dbReference type="InterPro" id="IPR001734">
    <property type="entry name" value="Na/solute_symporter"/>
</dbReference>
<name>A0ABP8KWP7_9BACT</name>
<feature type="transmembrane region" description="Helical" evidence="12">
    <location>
        <begin position="374"/>
        <end position="396"/>
    </location>
</feature>
<feature type="transmembrane region" description="Helical" evidence="12">
    <location>
        <begin position="465"/>
        <end position="489"/>
    </location>
</feature>
<feature type="transmembrane region" description="Helical" evidence="12">
    <location>
        <begin position="40"/>
        <end position="62"/>
    </location>
</feature>
<evidence type="ECO:0000256" key="8">
    <source>
        <dbReference type="ARBA" id="ARBA00023065"/>
    </source>
</evidence>
<dbReference type="InterPro" id="IPR038377">
    <property type="entry name" value="Na/Glc_symporter_sf"/>
</dbReference>
<dbReference type="InterPro" id="IPR051163">
    <property type="entry name" value="Sodium:Solute_Symporter_SSF"/>
</dbReference>
<keyword evidence="14" id="KW-1185">Reference proteome</keyword>
<evidence type="ECO:0000256" key="3">
    <source>
        <dbReference type="ARBA" id="ARBA00022448"/>
    </source>
</evidence>
<evidence type="ECO:0000256" key="9">
    <source>
        <dbReference type="ARBA" id="ARBA00023136"/>
    </source>
</evidence>
<dbReference type="PROSITE" id="PS50283">
    <property type="entry name" value="NA_SOLUT_SYMP_3"/>
    <property type="match status" value="1"/>
</dbReference>